<dbReference type="AlphaFoldDB" id="A0A9E6ZTU7"/>
<sequence>MKENVIREKSFSFALDIVYLYKELVKSENEYIMSRQLLESGTSIGANIREAEFGQNRLDFINKMPISLKEANETYYWLDLLHATEYIDKVEYEHYKSKSTEILKLLVSIVKSAKNNF</sequence>
<organism evidence="1 2">
    <name type="scientific">Abyssalbus ytuae</name>
    <dbReference type="NCBI Taxonomy" id="2926907"/>
    <lineage>
        <taxon>Bacteria</taxon>
        <taxon>Pseudomonadati</taxon>
        <taxon>Bacteroidota</taxon>
        <taxon>Flavobacteriia</taxon>
        <taxon>Flavobacteriales</taxon>
        <taxon>Flavobacteriaceae</taxon>
        <taxon>Abyssalbus</taxon>
    </lineage>
</organism>
<protein>
    <submittedName>
        <fullName evidence="1">Four helix bundle protein</fullName>
    </submittedName>
</protein>
<dbReference type="Proteomes" id="UP000831290">
    <property type="component" value="Chromosome"/>
</dbReference>
<reference evidence="1" key="1">
    <citation type="submission" date="2022-03" db="EMBL/GenBank/DDBJ databases">
        <title>Description of Abyssus ytuae gen. nov., sp. nov., a novel member of the family Flavobacteriaceae isolated from the sediment of Mariana Trench.</title>
        <authorList>
            <person name="Zhang J."/>
            <person name="Xu X."/>
        </authorList>
    </citation>
    <scope>NUCLEOTIDE SEQUENCE</scope>
    <source>
        <strain evidence="1">MT3330</strain>
    </source>
</reference>
<evidence type="ECO:0000313" key="1">
    <source>
        <dbReference type="EMBL" id="UOB18783.1"/>
    </source>
</evidence>
<name>A0A9E6ZTU7_9FLAO</name>
<keyword evidence="2" id="KW-1185">Reference proteome</keyword>
<dbReference type="RefSeq" id="WP_255845400.1">
    <property type="nucleotide sequence ID" value="NZ_CP094358.1"/>
</dbReference>
<dbReference type="KEGG" id="fbm:MQE35_05685"/>
<dbReference type="EMBL" id="CP094358">
    <property type="protein sequence ID" value="UOB18783.1"/>
    <property type="molecule type" value="Genomic_DNA"/>
</dbReference>
<dbReference type="PIRSF" id="PIRSF035652">
    <property type="entry name" value="CHP02436"/>
    <property type="match status" value="1"/>
</dbReference>
<dbReference type="Pfam" id="PF05635">
    <property type="entry name" value="23S_rRNA_IVP"/>
    <property type="match status" value="1"/>
</dbReference>
<gene>
    <name evidence="1" type="ORF">MQE35_05685</name>
</gene>
<dbReference type="InterPro" id="IPR036583">
    <property type="entry name" value="23S_rRNA_IVS_sf"/>
</dbReference>
<dbReference type="InterPro" id="IPR012657">
    <property type="entry name" value="23S_rRNA-intervening_sequence"/>
</dbReference>
<dbReference type="PANTHER" id="PTHR38471">
    <property type="entry name" value="FOUR HELIX BUNDLE PROTEIN"/>
    <property type="match status" value="1"/>
</dbReference>
<evidence type="ECO:0000313" key="2">
    <source>
        <dbReference type="Proteomes" id="UP000831290"/>
    </source>
</evidence>
<dbReference type="SUPFAM" id="SSF158446">
    <property type="entry name" value="IVS-encoded protein-like"/>
    <property type="match status" value="1"/>
</dbReference>
<dbReference type="Gene3D" id="1.20.1440.60">
    <property type="entry name" value="23S rRNA-intervening sequence"/>
    <property type="match status" value="1"/>
</dbReference>
<dbReference type="NCBIfam" id="TIGR02436">
    <property type="entry name" value="four helix bundle protein"/>
    <property type="match status" value="1"/>
</dbReference>
<proteinExistence type="predicted"/>
<accession>A0A9E6ZTU7</accession>
<dbReference type="PANTHER" id="PTHR38471:SF2">
    <property type="entry name" value="FOUR HELIX BUNDLE PROTEIN"/>
    <property type="match status" value="1"/>
</dbReference>